<dbReference type="EMBL" id="KJ605395">
    <property type="protein sequence ID" value="AIU93708.1"/>
    <property type="molecule type" value="Genomic_DNA"/>
</dbReference>
<proteinExistence type="predicted"/>
<evidence type="ECO:0000256" key="1">
    <source>
        <dbReference type="SAM" id="MobiDB-lite"/>
    </source>
</evidence>
<geneLocation type="plasmid" evidence="2">
    <name>pNSL1</name>
</geneLocation>
<sequence length="267" mass="29114">MLVVMAVMSSVPAAIVDVVHVVTMGHRYVSATLSVDMAVVVVRPMLRGRLALVEMVAMGAMNVPVVDIVDVIGVREGDVPASFAVDVRMIGVLSMRRSSHGALRIGHSKAVHVAICAYIRCNRWSTLRVCRHCARVRSPSVILLGPASCFPAGPKATIEDDRRAPAQRRNNAPRSPSILQPGLLVRPTGHADDAEYVRNHRLCEKPDGTAPDSMFAGARIRRQAGTSSPDRCLYALYYRYLALVDDIGRIRTRHVSTTSPDVRCRSA</sequence>
<reference evidence="2" key="1">
    <citation type="submission" date="2014-03" db="EMBL/GenBank/DDBJ databases">
        <authorList>
            <person name="Zhang G."/>
            <person name="Zhu L."/>
            <person name="Fang P."/>
        </authorList>
    </citation>
    <scope>NUCLEOTIDE SEQUENCE</scope>
    <source>
        <strain evidence="2">NS1</strain>
        <plasmid evidence="2">pNSL1</plasmid>
    </source>
</reference>
<feature type="region of interest" description="Disordered" evidence="1">
    <location>
        <begin position="156"/>
        <end position="181"/>
    </location>
</feature>
<accession>A0A097SQA2</accession>
<dbReference type="AlphaFoldDB" id="A0A097SQA2"/>
<keyword evidence="2" id="KW-0614">Plasmid</keyword>
<name>A0A097SQA2_9NOCA</name>
<protein>
    <submittedName>
        <fullName evidence="2">Uncharacterized protein</fullName>
    </submittedName>
</protein>
<evidence type="ECO:0000313" key="2">
    <source>
        <dbReference type="EMBL" id="AIU93708.1"/>
    </source>
</evidence>
<organism evidence="2">
    <name type="scientific">Rhodococcus sp. NS1</name>
    <dbReference type="NCBI Taxonomy" id="402236"/>
    <lineage>
        <taxon>Bacteria</taxon>
        <taxon>Bacillati</taxon>
        <taxon>Actinomycetota</taxon>
        <taxon>Actinomycetes</taxon>
        <taxon>Mycobacteriales</taxon>
        <taxon>Nocardiaceae</taxon>
        <taxon>Rhodococcus</taxon>
    </lineage>
</organism>
<gene>
    <name evidence="2" type="ORF">LRS1606.274</name>
</gene>